<evidence type="ECO:0000256" key="9">
    <source>
        <dbReference type="PIRNR" id="PIRNR004862"/>
    </source>
</evidence>
<keyword evidence="6 11" id="KW-1133">Transmembrane helix</keyword>
<dbReference type="Pfam" id="PF08345">
    <property type="entry name" value="YscJ_FliF_C"/>
    <property type="match status" value="1"/>
</dbReference>
<dbReference type="PANTHER" id="PTHR30046:SF0">
    <property type="entry name" value="FLAGELLAR M-RING PROTEIN"/>
    <property type="match status" value="1"/>
</dbReference>
<keyword evidence="8 9" id="KW-0975">Bacterial flagellum</keyword>
<dbReference type="InterPro" id="IPR043427">
    <property type="entry name" value="YscJ/FliF"/>
</dbReference>
<name>A0A3E1BU11_RHILT</name>
<evidence type="ECO:0000256" key="5">
    <source>
        <dbReference type="ARBA" id="ARBA00022692"/>
    </source>
</evidence>
<feature type="transmembrane region" description="Helical" evidence="11">
    <location>
        <begin position="438"/>
        <end position="459"/>
    </location>
</feature>
<sequence length="563" mass="59714">MNLLNQLVQIFKNFGSLGRTRLMILGGVGAVSIAIVLAAALFVNKPAQETLYVGLDSPDLNQISMALAEANINFQVGTDGSSISVPAGMTGKARLMLAERGLPNSANAGYELFDNVGSLGLTSFMQEVTRVRALEGEIARTIQSISGITAARVHIVMPEVGNFRKQEQKPTASVMIRASAATGRSAATSIRHLVASAVPGLDVDDVTILDSAGQLLASGDEASNSSLNRSLNIVQNVQQEVESNVDKALAPFLGMDNFRSSVTADLNTDAQQIQETTYDPESKVERSVRSTKEAQQSQQKQSDSATTVEQNIPQAAPEAGGSAGPESQDKSDKREEQTNYEINSRTTATTRNSYKVEKLSIAVVVNKGRIAKMVGEPADQAKIDAYLAEMKTIVASAAGIDAKRGDVVTVTAMDFLENQLLEDATGGVRVMDMLSRNLAGIINSLAFVAVAFVVVWMGLRPLVRSVSGNGSSSVLGDATPEAAGLELPDFAPAAGAPGGALMDGFGSDFGFDSTEDLLSLGDDDGNFNRRVKEGPERKLSRMVEINEERAAKILRKWAIDEAA</sequence>
<evidence type="ECO:0000256" key="3">
    <source>
        <dbReference type="ARBA" id="ARBA00007971"/>
    </source>
</evidence>
<keyword evidence="5 11" id="KW-0812">Transmembrane</keyword>
<reference evidence="12 13" key="1">
    <citation type="submission" date="2017-03" db="EMBL/GenBank/DDBJ databases">
        <title>Genome analysis of Rhizobial strains effectives or ineffectives for nitrogen fixation isolated from bean seeds.</title>
        <authorList>
            <person name="Peralta H."/>
            <person name="Aguilar-Vera A."/>
            <person name="Mora Y."/>
            <person name="Vargas-Lagunas C."/>
            <person name="Girard L."/>
            <person name="Mora J."/>
        </authorList>
    </citation>
    <scope>NUCLEOTIDE SEQUENCE [LARGE SCALE GENOMIC DNA]</scope>
    <source>
        <strain evidence="12 13">CCGM5</strain>
    </source>
</reference>
<dbReference type="GO" id="GO:0005886">
    <property type="term" value="C:plasma membrane"/>
    <property type="evidence" value="ECO:0007669"/>
    <property type="project" value="UniProtKB-SubCell"/>
</dbReference>
<comment type="function">
    <text evidence="9">The M ring may be actively involved in energy transduction.</text>
</comment>
<keyword evidence="7 11" id="KW-0472">Membrane</keyword>
<dbReference type="GO" id="GO:0071973">
    <property type="term" value="P:bacterial-type flagellum-dependent cell motility"/>
    <property type="evidence" value="ECO:0007669"/>
    <property type="project" value="InterPro"/>
</dbReference>
<comment type="subcellular location">
    <subcellularLocation>
        <location evidence="1 9">Bacterial flagellum basal body</location>
    </subcellularLocation>
    <subcellularLocation>
        <location evidence="2">Cell membrane</location>
        <topology evidence="2">Multi-pass membrane protein</topology>
    </subcellularLocation>
</comment>
<keyword evidence="4" id="KW-1003">Cell membrane</keyword>
<keyword evidence="12" id="KW-0282">Flagellum</keyword>
<keyword evidence="12" id="KW-0969">Cilium</keyword>
<dbReference type="PRINTS" id="PR01009">
    <property type="entry name" value="FLGMRINGFLIF"/>
</dbReference>
<dbReference type="InterPro" id="IPR006182">
    <property type="entry name" value="FliF_N_dom"/>
</dbReference>
<dbReference type="Pfam" id="PF01514">
    <property type="entry name" value="YscJ_FliF"/>
    <property type="match status" value="1"/>
</dbReference>
<evidence type="ECO:0000256" key="11">
    <source>
        <dbReference type="SAM" id="Phobius"/>
    </source>
</evidence>
<dbReference type="NCBIfam" id="TIGR00206">
    <property type="entry name" value="fliF"/>
    <property type="match status" value="1"/>
</dbReference>
<evidence type="ECO:0000256" key="7">
    <source>
        <dbReference type="ARBA" id="ARBA00023136"/>
    </source>
</evidence>
<dbReference type="RefSeq" id="WP_088937871.1">
    <property type="nucleotide sequence ID" value="NZ_KZ859521.1"/>
</dbReference>
<evidence type="ECO:0000256" key="10">
    <source>
        <dbReference type="SAM" id="MobiDB-lite"/>
    </source>
</evidence>
<feature type="transmembrane region" description="Helical" evidence="11">
    <location>
        <begin position="22"/>
        <end position="43"/>
    </location>
</feature>
<evidence type="ECO:0000313" key="12">
    <source>
        <dbReference type="EMBL" id="RFB99601.1"/>
    </source>
</evidence>
<accession>A0A3E1BU11</accession>
<evidence type="ECO:0000256" key="8">
    <source>
        <dbReference type="ARBA" id="ARBA00023143"/>
    </source>
</evidence>
<comment type="caution">
    <text evidence="12">The sequence shown here is derived from an EMBL/GenBank/DDBJ whole genome shotgun (WGS) entry which is preliminary data.</text>
</comment>
<dbReference type="AlphaFoldDB" id="A0A3E1BU11"/>
<evidence type="ECO:0000256" key="1">
    <source>
        <dbReference type="ARBA" id="ARBA00004117"/>
    </source>
</evidence>
<dbReference type="GO" id="GO:0009431">
    <property type="term" value="C:bacterial-type flagellum basal body, MS ring"/>
    <property type="evidence" value="ECO:0007669"/>
    <property type="project" value="InterPro"/>
</dbReference>
<comment type="similarity">
    <text evidence="3 9">Belongs to the FliF family.</text>
</comment>
<gene>
    <name evidence="12" type="ORF">B5K10_03525</name>
</gene>
<proteinExistence type="inferred from homology"/>
<dbReference type="InterPro" id="IPR013556">
    <property type="entry name" value="Flag_M-ring_C"/>
</dbReference>
<evidence type="ECO:0000313" key="13">
    <source>
        <dbReference type="Proteomes" id="UP000256748"/>
    </source>
</evidence>
<dbReference type="GO" id="GO:0003774">
    <property type="term" value="F:cytoskeletal motor activity"/>
    <property type="evidence" value="ECO:0007669"/>
    <property type="project" value="InterPro"/>
</dbReference>
<dbReference type="PANTHER" id="PTHR30046">
    <property type="entry name" value="FLAGELLAR M-RING PROTEIN"/>
    <property type="match status" value="1"/>
</dbReference>
<dbReference type="InterPro" id="IPR045851">
    <property type="entry name" value="AMP-bd_C_sf"/>
</dbReference>
<feature type="compositionally biased region" description="Basic and acidic residues" evidence="10">
    <location>
        <begin position="327"/>
        <end position="337"/>
    </location>
</feature>
<feature type="region of interest" description="Disordered" evidence="10">
    <location>
        <begin position="272"/>
        <end position="346"/>
    </location>
</feature>
<feature type="compositionally biased region" description="Low complexity" evidence="10">
    <location>
        <begin position="295"/>
        <end position="304"/>
    </location>
</feature>
<dbReference type="EMBL" id="NAOO01000004">
    <property type="protein sequence ID" value="RFB99601.1"/>
    <property type="molecule type" value="Genomic_DNA"/>
</dbReference>
<organism evidence="12 13">
    <name type="scientific">Rhizobium leguminosarum bv. trifolii</name>
    <dbReference type="NCBI Taxonomy" id="386"/>
    <lineage>
        <taxon>Bacteria</taxon>
        <taxon>Pseudomonadati</taxon>
        <taxon>Pseudomonadota</taxon>
        <taxon>Alphaproteobacteria</taxon>
        <taxon>Hyphomicrobiales</taxon>
        <taxon>Rhizobiaceae</taxon>
        <taxon>Rhizobium/Agrobacterium group</taxon>
        <taxon>Rhizobium</taxon>
    </lineage>
</organism>
<evidence type="ECO:0000256" key="6">
    <source>
        <dbReference type="ARBA" id="ARBA00022989"/>
    </source>
</evidence>
<dbReference type="Proteomes" id="UP000256748">
    <property type="component" value="Unassembled WGS sequence"/>
</dbReference>
<evidence type="ECO:0000256" key="4">
    <source>
        <dbReference type="ARBA" id="ARBA00022475"/>
    </source>
</evidence>
<feature type="compositionally biased region" description="Low complexity" evidence="10">
    <location>
        <begin position="315"/>
        <end position="326"/>
    </location>
</feature>
<feature type="compositionally biased region" description="Basic and acidic residues" evidence="10">
    <location>
        <begin position="280"/>
        <end position="292"/>
    </location>
</feature>
<keyword evidence="12" id="KW-0966">Cell projection</keyword>
<protein>
    <recommendedName>
        <fullName evidence="9">Flagellar M-ring protein</fullName>
    </recommendedName>
</protein>
<evidence type="ECO:0000256" key="2">
    <source>
        <dbReference type="ARBA" id="ARBA00004651"/>
    </source>
</evidence>
<dbReference type="InterPro" id="IPR000067">
    <property type="entry name" value="FlgMring_FliF"/>
</dbReference>
<dbReference type="Gene3D" id="3.30.300.30">
    <property type="match status" value="1"/>
</dbReference>
<dbReference type="PIRSF" id="PIRSF004862">
    <property type="entry name" value="FliF"/>
    <property type="match status" value="1"/>
</dbReference>